<dbReference type="EMBL" id="AQPH01000008">
    <property type="protein sequence ID" value="EPY02839.1"/>
    <property type="molecule type" value="Genomic_DNA"/>
</dbReference>
<organism evidence="2 3">
    <name type="scientific">Magnetospirillum fulvum MGU-K5</name>
    <dbReference type="NCBI Taxonomy" id="1316936"/>
    <lineage>
        <taxon>Bacteria</taxon>
        <taxon>Pseudomonadati</taxon>
        <taxon>Pseudomonadota</taxon>
        <taxon>Alphaproteobacteria</taxon>
        <taxon>Rhodospirillales</taxon>
        <taxon>Rhodospirillaceae</taxon>
        <taxon>Magnetospirillum</taxon>
    </lineage>
</organism>
<evidence type="ECO:0008006" key="4">
    <source>
        <dbReference type="Google" id="ProtNLM"/>
    </source>
</evidence>
<dbReference type="STRING" id="1316936.K678_03779"/>
<dbReference type="RefSeq" id="WP_021131131.1">
    <property type="nucleotide sequence ID" value="NZ_AQPH01000008.1"/>
</dbReference>
<name>S9SDK5_MAGFU</name>
<evidence type="ECO:0000313" key="2">
    <source>
        <dbReference type="EMBL" id="EPY02839.1"/>
    </source>
</evidence>
<dbReference type="PATRIC" id="fig|1316936.3.peg.757"/>
<dbReference type="eggNOG" id="ENOG5030PCB">
    <property type="taxonomic scope" value="Bacteria"/>
</dbReference>
<feature type="coiled-coil region" evidence="1">
    <location>
        <begin position="74"/>
        <end position="108"/>
    </location>
</feature>
<dbReference type="Gene3D" id="1.10.287.1700">
    <property type="match status" value="1"/>
</dbReference>
<evidence type="ECO:0000313" key="3">
    <source>
        <dbReference type="Proteomes" id="UP000015350"/>
    </source>
</evidence>
<dbReference type="Proteomes" id="UP000015350">
    <property type="component" value="Unassembled WGS sequence"/>
</dbReference>
<evidence type="ECO:0000256" key="1">
    <source>
        <dbReference type="SAM" id="Coils"/>
    </source>
</evidence>
<comment type="caution">
    <text evidence="2">The sequence shown here is derived from an EMBL/GenBank/DDBJ whole genome shotgun (WGS) entry which is preliminary data.</text>
</comment>
<reference evidence="2 3" key="1">
    <citation type="submission" date="2013-04" db="EMBL/GenBank/DDBJ databases">
        <authorList>
            <person name="Kuznetsov B."/>
            <person name="Ivanovsky R."/>
        </authorList>
    </citation>
    <scope>NUCLEOTIDE SEQUENCE [LARGE SCALE GENOMIC DNA]</scope>
    <source>
        <strain evidence="2 3">MGU-K5</strain>
    </source>
</reference>
<dbReference type="InterPro" id="IPR053716">
    <property type="entry name" value="Flag_assembly_chemotaxis_eff"/>
</dbReference>
<dbReference type="OrthoDB" id="7273723at2"/>
<protein>
    <recommendedName>
        <fullName evidence="4">Flagellar FliJ protein</fullName>
    </recommendedName>
</protein>
<proteinExistence type="predicted"/>
<accession>S9SDK5</accession>
<gene>
    <name evidence="2" type="ORF">K678_03779</name>
</gene>
<keyword evidence="1" id="KW-0175">Coiled coil</keyword>
<dbReference type="AlphaFoldDB" id="S9SDK5"/>
<sequence>MAAKGLATLIRLSKWAVDDKRRVLTALQAREDEILADIAAAEAQLITEQRAAAEDATGIGFVYGAYARFWLDRRAQFDSMLAQIRAEIVRAEDELSEAFNQLKTFEITERERTRRATEERERKEQAFLDEIGLNIHRRRGQTEPPA</sequence>